<dbReference type="SUPFAM" id="SSF56801">
    <property type="entry name" value="Acetyl-CoA synthetase-like"/>
    <property type="match status" value="1"/>
</dbReference>
<keyword evidence="3" id="KW-1185">Reference proteome</keyword>
<dbReference type="Pfam" id="PF00501">
    <property type="entry name" value="AMP-binding"/>
    <property type="match status" value="1"/>
</dbReference>
<dbReference type="InterPro" id="IPR000873">
    <property type="entry name" value="AMP-dep_synth/lig_dom"/>
</dbReference>
<accession>A0ABS0EN27</accession>
<dbReference type="EMBL" id="JADOEL010000001">
    <property type="protein sequence ID" value="MBF8176256.1"/>
    <property type="molecule type" value="Genomic_DNA"/>
</dbReference>
<feature type="domain" description="AMP-dependent synthetase/ligase" evidence="1">
    <location>
        <begin position="10"/>
        <end position="109"/>
    </location>
</feature>
<sequence length="208" mass="23224">MTLFELLRARAKTHEGIIVSRSSRRLVSWRKFWSRIERGTARLQGEWGVTSGDTVAYWGLGHQDALMLYIATARCGARLLPLEHPSLQQASEAILRDIPVKILLHDDELRFAQPPAAPVLTNLSSLIATRSYHAPVVVEDVQLPSLITMFRDANGRFRTEEHSLQQLSSMTTTPVTQEFRVGAALFDNDVFAPQVLSTLTAGGTIIFR</sequence>
<dbReference type="RefSeq" id="WP_195874446.1">
    <property type="nucleotide sequence ID" value="NZ_JADOEL010000001.1"/>
</dbReference>
<evidence type="ECO:0000259" key="1">
    <source>
        <dbReference type="Pfam" id="PF00501"/>
    </source>
</evidence>
<comment type="caution">
    <text evidence="2">The sequence shown here is derived from an EMBL/GenBank/DDBJ whole genome shotgun (WGS) entry which is preliminary data.</text>
</comment>
<organism evidence="2 3">
    <name type="scientific">Herminiimonas contaminans</name>
    <dbReference type="NCBI Taxonomy" id="1111140"/>
    <lineage>
        <taxon>Bacteria</taxon>
        <taxon>Pseudomonadati</taxon>
        <taxon>Pseudomonadota</taxon>
        <taxon>Betaproteobacteria</taxon>
        <taxon>Burkholderiales</taxon>
        <taxon>Oxalobacteraceae</taxon>
        <taxon>Herminiimonas</taxon>
    </lineage>
</organism>
<evidence type="ECO:0000313" key="2">
    <source>
        <dbReference type="EMBL" id="MBF8176256.1"/>
    </source>
</evidence>
<dbReference type="InterPro" id="IPR042099">
    <property type="entry name" value="ANL_N_sf"/>
</dbReference>
<evidence type="ECO:0000313" key="3">
    <source>
        <dbReference type="Proteomes" id="UP000657372"/>
    </source>
</evidence>
<reference evidence="2 3" key="1">
    <citation type="submission" date="2020-11" db="EMBL/GenBank/DDBJ databases">
        <title>WGS of Herminiimonas contaminans strain Marseille-Q4544 isolated from planarians Schmidtea mediterranea.</title>
        <authorList>
            <person name="Kangale L."/>
        </authorList>
    </citation>
    <scope>NUCLEOTIDE SEQUENCE [LARGE SCALE GENOMIC DNA]</scope>
    <source>
        <strain evidence="2 3">Marseille-Q4544</strain>
    </source>
</reference>
<dbReference type="Proteomes" id="UP000657372">
    <property type="component" value="Unassembled WGS sequence"/>
</dbReference>
<dbReference type="Gene3D" id="3.40.50.12780">
    <property type="entry name" value="N-terminal domain of ligase-like"/>
    <property type="match status" value="1"/>
</dbReference>
<protein>
    <submittedName>
        <fullName evidence="2">AMP-binding protein</fullName>
    </submittedName>
</protein>
<gene>
    <name evidence="2" type="ORF">IXC47_01025</name>
</gene>
<proteinExistence type="predicted"/>
<name>A0ABS0EN27_9BURK</name>